<reference evidence="2" key="1">
    <citation type="journal article" date="2011" name="PLoS ONE">
        <title>Genome of a low-salinity ammonia-oxidizing archaeon determined by single-cell and metagenomic analysis.</title>
        <authorList>
            <person name="Blainey P.C."/>
            <person name="Mosier A.C."/>
            <person name="Potanina A."/>
            <person name="Francis C.A."/>
            <person name="Quake S.R."/>
        </authorList>
    </citation>
    <scope>NUCLEOTIDE SEQUENCE [LARGE SCALE GENOMIC DNA]</scope>
    <source>
        <strain evidence="2">SFB1</strain>
    </source>
</reference>
<name>F3KLS6_9ARCH</name>
<evidence type="ECO:0008006" key="3">
    <source>
        <dbReference type="Google" id="ProtNLM"/>
    </source>
</evidence>
<keyword evidence="1" id="KW-1133">Transmembrane helix</keyword>
<dbReference type="STRING" id="886738.Nlim_1459"/>
<dbReference type="SUPFAM" id="SSF117070">
    <property type="entry name" value="LEA14-like"/>
    <property type="match status" value="1"/>
</dbReference>
<evidence type="ECO:0000313" key="2">
    <source>
        <dbReference type="EMBL" id="EGG41660.1"/>
    </source>
</evidence>
<protein>
    <recommendedName>
        <fullName evidence="3">Water stress and hypersensitive response domain-containing protein</fullName>
    </recommendedName>
</protein>
<sequence>MNVIELGLQNKMVVYGAIAGMFALMGVIVWYASLDNPELEQVEIKLSNVEVLDVNKIENTAKLQVTFLVKNPSEKTFTVPLIGYKLFADGQLLGSGQYSTEDVSMPGRAVFYSEAEIPLKNIFVLNKSNVNSETYQAILDGNITSFAAEGVITTETSWSMIEKEFKTST</sequence>
<gene>
    <name evidence="2" type="ORF">Nlim_1459</name>
</gene>
<dbReference type="Proteomes" id="UP000004348">
    <property type="component" value="Chromosome"/>
</dbReference>
<proteinExistence type="predicted"/>
<keyword evidence="1" id="KW-0812">Transmembrane</keyword>
<dbReference type="EMBL" id="AEGP01000050">
    <property type="protein sequence ID" value="EGG41660.1"/>
    <property type="molecule type" value="Genomic_DNA"/>
</dbReference>
<comment type="caution">
    <text evidence="2">The sequence shown here is derived from an EMBL/GenBank/DDBJ whole genome shotgun (WGS) entry which is preliminary data.</text>
</comment>
<dbReference type="AlphaFoldDB" id="F3KLS6"/>
<keyword evidence="1" id="KW-0472">Membrane</keyword>
<accession>F3KLS6</accession>
<evidence type="ECO:0000256" key="1">
    <source>
        <dbReference type="SAM" id="Phobius"/>
    </source>
</evidence>
<feature type="transmembrane region" description="Helical" evidence="1">
    <location>
        <begin position="12"/>
        <end position="32"/>
    </location>
</feature>
<dbReference type="Gene3D" id="2.60.40.1820">
    <property type="match status" value="1"/>
</dbReference>
<organism evidence="2">
    <name type="scientific">Candidatus Nitrosarchaeum limnium SFB1</name>
    <dbReference type="NCBI Taxonomy" id="886738"/>
    <lineage>
        <taxon>Archaea</taxon>
        <taxon>Nitrososphaerota</taxon>
        <taxon>Nitrososphaeria</taxon>
        <taxon>Nitrosopumilales</taxon>
        <taxon>Nitrosopumilaceae</taxon>
        <taxon>Nitrosarchaeum</taxon>
    </lineage>
</organism>
<dbReference type="HOGENOM" id="CLU_1615232_0_0_2"/>